<proteinExistence type="predicted"/>
<organism evidence="1 2">
    <name type="scientific">Vaccinium darrowii</name>
    <dbReference type="NCBI Taxonomy" id="229202"/>
    <lineage>
        <taxon>Eukaryota</taxon>
        <taxon>Viridiplantae</taxon>
        <taxon>Streptophyta</taxon>
        <taxon>Embryophyta</taxon>
        <taxon>Tracheophyta</taxon>
        <taxon>Spermatophyta</taxon>
        <taxon>Magnoliopsida</taxon>
        <taxon>eudicotyledons</taxon>
        <taxon>Gunneridae</taxon>
        <taxon>Pentapetalae</taxon>
        <taxon>asterids</taxon>
        <taxon>Ericales</taxon>
        <taxon>Ericaceae</taxon>
        <taxon>Vaccinioideae</taxon>
        <taxon>Vaccinieae</taxon>
        <taxon>Vaccinium</taxon>
    </lineage>
</organism>
<accession>A0ACB7YIU8</accession>
<protein>
    <submittedName>
        <fullName evidence="1">Uncharacterized protein</fullName>
    </submittedName>
</protein>
<evidence type="ECO:0000313" key="2">
    <source>
        <dbReference type="Proteomes" id="UP000828048"/>
    </source>
</evidence>
<reference evidence="1 2" key="1">
    <citation type="journal article" date="2021" name="Hortic Res">
        <title>High-quality reference genome and annotation aids understanding of berry development for evergreen blueberry (Vaccinium darrowii).</title>
        <authorList>
            <person name="Yu J."/>
            <person name="Hulse-Kemp A.M."/>
            <person name="Babiker E."/>
            <person name="Staton M."/>
        </authorList>
    </citation>
    <scope>NUCLEOTIDE SEQUENCE [LARGE SCALE GENOMIC DNA]</scope>
    <source>
        <strain evidence="2">cv. NJ 8807/NJ 8810</strain>
        <tissue evidence="1">Young leaf</tissue>
    </source>
</reference>
<dbReference type="EMBL" id="CM037158">
    <property type="protein sequence ID" value="KAH7853107.1"/>
    <property type="molecule type" value="Genomic_DNA"/>
</dbReference>
<dbReference type="Proteomes" id="UP000828048">
    <property type="component" value="Chromosome 8"/>
</dbReference>
<comment type="caution">
    <text evidence="1">The sequence shown here is derived from an EMBL/GenBank/DDBJ whole genome shotgun (WGS) entry which is preliminary data.</text>
</comment>
<evidence type="ECO:0000313" key="1">
    <source>
        <dbReference type="EMBL" id="KAH7853107.1"/>
    </source>
</evidence>
<gene>
    <name evidence="1" type="ORF">Vadar_033343</name>
</gene>
<keyword evidence="2" id="KW-1185">Reference proteome</keyword>
<name>A0ACB7YIU8_9ERIC</name>
<sequence length="195" mass="20724">MACFQPTFVSAMLLILIACNGTLFIEGRPLKPKGTDERYSKEDQKETGRHGSQVINPVQNPEGNGHGYDLPAPYASDVTQNLGFEETVEAYNKDDFRPTTPGSSPGVGHSAQTLGFDESVAGYKDDFRPTTPGSSPGVGHSFAAKEDDVQSDTKIKGTGISHSMGGNENDFRPTGPGHSPGVGHAFPTTNVERSP</sequence>